<dbReference type="AlphaFoldDB" id="A0A1I2BLR3"/>
<dbReference type="STRING" id="74348.SAMN04488523_108122"/>
<proteinExistence type="predicted"/>
<accession>A0A1I2BLR3</accession>
<evidence type="ECO:0000313" key="1">
    <source>
        <dbReference type="EMBL" id="SFE56203.1"/>
    </source>
</evidence>
<keyword evidence="2" id="KW-1185">Reference proteome</keyword>
<sequence length="75" mass="8165">MNFEMRLPNRALLDRVVAMVRDEVMPMIATTCCTAVRTPLPNSANTRKAPFDLSGNCVMLANVAVGTLPAPRFVS</sequence>
<reference evidence="1 2" key="1">
    <citation type="submission" date="2016-10" db="EMBL/GenBank/DDBJ databases">
        <authorList>
            <person name="de Groot N.N."/>
        </authorList>
    </citation>
    <scope>NUCLEOTIDE SEQUENCE [LARGE SCALE GENOMIC DNA]</scope>
    <source>
        <strain evidence="1 2">DSM 11443</strain>
    </source>
</reference>
<gene>
    <name evidence="1" type="ORF">SAMN04488523_108122</name>
</gene>
<dbReference type="EMBL" id="FOMW01000008">
    <property type="protein sequence ID" value="SFE56203.1"/>
    <property type="molecule type" value="Genomic_DNA"/>
</dbReference>
<organism evidence="1 2">
    <name type="scientific">Sulfitobacter brevis</name>
    <dbReference type="NCBI Taxonomy" id="74348"/>
    <lineage>
        <taxon>Bacteria</taxon>
        <taxon>Pseudomonadati</taxon>
        <taxon>Pseudomonadota</taxon>
        <taxon>Alphaproteobacteria</taxon>
        <taxon>Rhodobacterales</taxon>
        <taxon>Roseobacteraceae</taxon>
        <taxon>Sulfitobacter</taxon>
    </lineage>
</organism>
<dbReference type="Proteomes" id="UP000198977">
    <property type="component" value="Unassembled WGS sequence"/>
</dbReference>
<protein>
    <submittedName>
        <fullName evidence="1">Uncharacterized protein</fullName>
    </submittedName>
</protein>
<name>A0A1I2BLR3_9RHOB</name>
<evidence type="ECO:0000313" key="2">
    <source>
        <dbReference type="Proteomes" id="UP000198977"/>
    </source>
</evidence>